<evidence type="ECO:0000313" key="4">
    <source>
        <dbReference type="Proteomes" id="UP000267908"/>
    </source>
</evidence>
<comment type="caution">
    <text evidence="2">The sequence shown here is derived from an EMBL/GenBank/DDBJ whole genome shotgun (WGS) entry which is preliminary data.</text>
</comment>
<accession>A0A0N8RCL5</accession>
<proteinExistence type="predicted"/>
<dbReference type="InterPro" id="IPR029063">
    <property type="entry name" value="SAM-dependent_MTases_sf"/>
</dbReference>
<evidence type="ECO:0000256" key="1">
    <source>
        <dbReference type="SAM" id="MobiDB-lite"/>
    </source>
</evidence>
<dbReference type="Proteomes" id="UP000269044">
    <property type="component" value="Unassembled WGS sequence"/>
</dbReference>
<name>A0A0N8RCL5_9PSED</name>
<dbReference type="Proteomes" id="UP000267908">
    <property type="component" value="Unassembled WGS sequence"/>
</dbReference>
<dbReference type="EMBL" id="RBRA01000070">
    <property type="protein sequence ID" value="RMQ27157.1"/>
    <property type="molecule type" value="Genomic_DNA"/>
</dbReference>
<dbReference type="EMBL" id="RBQG01000159">
    <property type="protein sequence ID" value="RMP13215.1"/>
    <property type="molecule type" value="Genomic_DNA"/>
</dbReference>
<sequence>MPTTARLQTGSWVAGSATSYNRLLHSTEKRVLTEEAKALESRLGKPSSSVSWGDLLLLASSAELDAKENARLQALLTSYGAGNPEGARFAEELLIAKTSVGRLAAQNIVLTWDDGSTIIADGEAVHAFQSTTSQFKDAGLFNTASQWSQSGANNWADEPPVVPAAWQEQFGDKNAAIYLRELAKVSSSQGELDDLVQRVSGVLSGGVDRVTWDLDAALALTGAPAVLRALLAKRAAAAGIVDAGAVAAGKAELDGIAQTPKGSDLAGKQSGTALDAQPQKIDGAKDATSGLVSEETGLVGTGKAAANDASAVGAKDIEEAAGSAVKPTVDLFGGKSAQTPGAINVDISADIQSGIRADARQLPFRDDSVGEIVASNPFIPKEAGGNFSMMDYLPEATRVVEPGGKIFINANAANPYGKLPSASDLESLGLRVVQDGPLDSRFLGQTFLRTDGSVITNLDSMKTIVLEKIK</sequence>
<dbReference type="Gene3D" id="3.40.50.150">
    <property type="entry name" value="Vaccinia Virus protein VP39"/>
    <property type="match status" value="1"/>
</dbReference>
<evidence type="ECO:0000313" key="2">
    <source>
        <dbReference type="EMBL" id="RMP13215.1"/>
    </source>
</evidence>
<dbReference type="AlphaFoldDB" id="A0A0N8RCL5"/>
<protein>
    <submittedName>
        <fullName evidence="2 3">Hemagglutinin</fullName>
    </submittedName>
</protein>
<evidence type="ECO:0000313" key="5">
    <source>
        <dbReference type="Proteomes" id="UP000269044"/>
    </source>
</evidence>
<dbReference type="SUPFAM" id="SSF53335">
    <property type="entry name" value="S-adenosyl-L-methionine-dependent methyltransferases"/>
    <property type="match status" value="1"/>
</dbReference>
<reference evidence="4 5" key="1">
    <citation type="submission" date="2018-08" db="EMBL/GenBank/DDBJ databases">
        <title>Recombination of ecologically and evolutionarily significant loci maintains genetic cohesion in the Pseudomonas syringae species complex.</title>
        <authorList>
            <person name="Dillon M."/>
            <person name="Thakur S."/>
            <person name="Almeida R.N.D."/>
            <person name="Weir B.S."/>
            <person name="Guttman D.S."/>
        </authorList>
    </citation>
    <scope>NUCLEOTIDE SEQUENCE [LARGE SCALE GENOMIC DNA]</scope>
    <source>
        <strain evidence="3 5">ICMP 13052</strain>
        <strain evidence="2 4">ICMP 4330</strain>
    </source>
</reference>
<evidence type="ECO:0000313" key="3">
    <source>
        <dbReference type="EMBL" id="RMQ27157.1"/>
    </source>
</evidence>
<gene>
    <name evidence="3" type="ORF">ALQ08_103629</name>
    <name evidence="2" type="ORF">ALQ28_02653</name>
</gene>
<feature type="region of interest" description="Disordered" evidence="1">
    <location>
        <begin position="259"/>
        <end position="288"/>
    </location>
</feature>
<organism evidence="2 4">
    <name type="scientific">Pseudomonas syringae pv. delphinii</name>
    <dbReference type="NCBI Taxonomy" id="192088"/>
    <lineage>
        <taxon>Bacteria</taxon>
        <taxon>Pseudomonadati</taxon>
        <taxon>Pseudomonadota</taxon>
        <taxon>Gammaproteobacteria</taxon>
        <taxon>Pseudomonadales</taxon>
        <taxon>Pseudomonadaceae</taxon>
        <taxon>Pseudomonas</taxon>
    </lineage>
</organism>